<dbReference type="EMBL" id="PPCN01000001">
    <property type="protein sequence ID" value="POF34354.1"/>
    <property type="molecule type" value="Genomic_DNA"/>
</dbReference>
<dbReference type="SUPFAM" id="SSF53383">
    <property type="entry name" value="PLP-dependent transferases"/>
    <property type="match status" value="1"/>
</dbReference>
<dbReference type="Gene3D" id="3.90.1150.10">
    <property type="entry name" value="Aspartate Aminotransferase, domain 1"/>
    <property type="match status" value="1"/>
</dbReference>
<dbReference type="PANTHER" id="PTHR30244:SF36">
    <property type="entry name" value="3-OXO-GLUCOSE-6-PHOSPHATE:GLUTAMATE AMINOTRANSFERASE"/>
    <property type="match status" value="1"/>
</dbReference>
<sequence length="382" mass="42447">MANQNFLPDQYDRTDALDINHNYLPDQFADYEEILAKVGEVVRKGDFTLGRAVDQFERDFAEVVGVKHAIGVGSGTDALFLSLKALGVSEGDEVITTPFTFYATIGAIVTAGARPVFVDVLDDFNINPDNIEAAITPKTKAILPVHWSGKPCRMDDILAIANRHGLKVVEDSCHGIQAKYKGKGAGSFGEFGAFSMHPLKNLNVWGDGGLACTNSDELAEKMRLMRNHGLIDRNRCAMFAYNSRLDTIQAVVASHVLQKIDHITESRIANSLYFDSQLSGISGITIPQRDSGEVKQVFHIYSLRYERRDELQAYLEARGVDAKVHYPIPMHLQPGAADWGYKPGDFPVAEACCATTMSLPVHEFVTREQQDRVVYLIKEFYR</sequence>
<proteinExistence type="inferred from homology"/>
<dbReference type="InterPro" id="IPR015421">
    <property type="entry name" value="PyrdxlP-dep_Trfase_major"/>
</dbReference>
<evidence type="ECO:0000256" key="5">
    <source>
        <dbReference type="RuleBase" id="RU004508"/>
    </source>
</evidence>
<dbReference type="InterPro" id="IPR015422">
    <property type="entry name" value="PyrdxlP-dep_Trfase_small"/>
</dbReference>
<reference evidence="6 7" key="1">
    <citation type="submission" date="2018-01" db="EMBL/GenBank/DDBJ databases">
        <title>Genomic Encyclopedia of Archaeal and Bacterial Type Strains, Phase II (KMG-II): from individual species to whole genera.</title>
        <authorList>
            <person name="Goeker M."/>
        </authorList>
    </citation>
    <scope>NUCLEOTIDE SEQUENCE [LARGE SCALE GENOMIC DNA]</scope>
    <source>
        <strain evidence="6 7">DSM 17023</strain>
    </source>
</reference>
<evidence type="ECO:0000256" key="4">
    <source>
        <dbReference type="PIRSR" id="PIRSR000390-2"/>
    </source>
</evidence>
<keyword evidence="7" id="KW-1185">Reference proteome</keyword>
<dbReference type="CDD" id="cd00616">
    <property type="entry name" value="AHBA_syn"/>
    <property type="match status" value="1"/>
</dbReference>
<dbReference type="RefSeq" id="WP_170107106.1">
    <property type="nucleotide sequence ID" value="NZ_PPCN01000001.1"/>
</dbReference>
<dbReference type="GO" id="GO:0030170">
    <property type="term" value="F:pyridoxal phosphate binding"/>
    <property type="evidence" value="ECO:0007669"/>
    <property type="project" value="TreeGrafter"/>
</dbReference>
<comment type="caution">
    <text evidence="6">The sequence shown here is derived from an EMBL/GenBank/DDBJ whole genome shotgun (WGS) entry which is preliminary data.</text>
</comment>
<evidence type="ECO:0000313" key="7">
    <source>
        <dbReference type="Proteomes" id="UP000236959"/>
    </source>
</evidence>
<name>A0A2S3V2Z8_9HYPH</name>
<gene>
    <name evidence="6" type="ORF">CLV41_101808</name>
</gene>
<keyword evidence="1 4" id="KW-0663">Pyridoxal phosphate</keyword>
<dbReference type="Proteomes" id="UP000236959">
    <property type="component" value="Unassembled WGS sequence"/>
</dbReference>
<dbReference type="Gene3D" id="3.40.640.10">
    <property type="entry name" value="Type I PLP-dependent aspartate aminotransferase-like (Major domain)"/>
    <property type="match status" value="1"/>
</dbReference>
<feature type="modified residue" description="N6-(pyridoxal phosphate)lysine" evidence="4">
    <location>
        <position position="200"/>
    </location>
</feature>
<feature type="active site" description="Proton acceptor" evidence="3">
    <location>
        <position position="200"/>
    </location>
</feature>
<evidence type="ECO:0000313" key="6">
    <source>
        <dbReference type="EMBL" id="POF34354.1"/>
    </source>
</evidence>
<comment type="similarity">
    <text evidence="2 5">Belongs to the DegT/DnrJ/EryC1 family.</text>
</comment>
<accession>A0A2S3V2Z8</accession>
<dbReference type="InterPro" id="IPR000653">
    <property type="entry name" value="DegT/StrS_aminotransferase"/>
</dbReference>
<dbReference type="Pfam" id="PF01041">
    <property type="entry name" value="DegT_DnrJ_EryC1"/>
    <property type="match status" value="1"/>
</dbReference>
<dbReference type="PIRSF" id="PIRSF000390">
    <property type="entry name" value="PLP_StrS"/>
    <property type="match status" value="1"/>
</dbReference>
<evidence type="ECO:0000256" key="3">
    <source>
        <dbReference type="PIRSR" id="PIRSR000390-1"/>
    </source>
</evidence>
<dbReference type="AlphaFoldDB" id="A0A2S3V2Z8"/>
<dbReference type="GO" id="GO:0000271">
    <property type="term" value="P:polysaccharide biosynthetic process"/>
    <property type="evidence" value="ECO:0007669"/>
    <property type="project" value="TreeGrafter"/>
</dbReference>
<dbReference type="PANTHER" id="PTHR30244">
    <property type="entry name" value="TRANSAMINASE"/>
    <property type="match status" value="1"/>
</dbReference>
<dbReference type="InterPro" id="IPR015424">
    <property type="entry name" value="PyrdxlP-dep_Trfase"/>
</dbReference>
<evidence type="ECO:0000256" key="2">
    <source>
        <dbReference type="ARBA" id="ARBA00037999"/>
    </source>
</evidence>
<dbReference type="GO" id="GO:0008483">
    <property type="term" value="F:transaminase activity"/>
    <property type="evidence" value="ECO:0007669"/>
    <property type="project" value="TreeGrafter"/>
</dbReference>
<protein>
    <submittedName>
        <fullName evidence="6">dTDP-4-amino-4,6-dideoxygalactose transaminase</fullName>
    </submittedName>
</protein>
<organism evidence="6 7">
    <name type="scientific">Roseibium marinum</name>
    <dbReference type="NCBI Taxonomy" id="281252"/>
    <lineage>
        <taxon>Bacteria</taxon>
        <taxon>Pseudomonadati</taxon>
        <taxon>Pseudomonadota</taxon>
        <taxon>Alphaproteobacteria</taxon>
        <taxon>Hyphomicrobiales</taxon>
        <taxon>Stappiaceae</taxon>
        <taxon>Roseibium</taxon>
    </lineage>
</organism>
<evidence type="ECO:0000256" key="1">
    <source>
        <dbReference type="ARBA" id="ARBA00022898"/>
    </source>
</evidence>